<accession>A0ABS7DGU9</accession>
<dbReference type="PROSITE" id="PS51880">
    <property type="entry name" value="TGS"/>
    <property type="match status" value="1"/>
</dbReference>
<evidence type="ECO:0000256" key="1">
    <source>
        <dbReference type="ARBA" id="ARBA00019852"/>
    </source>
</evidence>
<dbReference type="InterPro" id="IPR045600">
    <property type="entry name" value="RelA/SpoT_AH_RIS"/>
</dbReference>
<dbReference type="SUPFAM" id="SSF55021">
    <property type="entry name" value="ACT-like"/>
    <property type="match status" value="1"/>
</dbReference>
<evidence type="ECO:0000256" key="2">
    <source>
        <dbReference type="ARBA" id="ARBA00025704"/>
    </source>
</evidence>
<dbReference type="NCBIfam" id="NF008124">
    <property type="entry name" value="PRK10872.1"/>
    <property type="match status" value="1"/>
</dbReference>
<dbReference type="CDD" id="cd01668">
    <property type="entry name" value="TGS_RSH"/>
    <property type="match status" value="1"/>
</dbReference>
<evidence type="ECO:0000256" key="6">
    <source>
        <dbReference type="RuleBase" id="RU003847"/>
    </source>
</evidence>
<dbReference type="InterPro" id="IPR033655">
    <property type="entry name" value="TGS_RelA/SpoT"/>
</dbReference>
<dbReference type="SUPFAM" id="SSF81301">
    <property type="entry name" value="Nucleotidyltransferase"/>
    <property type="match status" value="1"/>
</dbReference>
<dbReference type="InterPro" id="IPR004095">
    <property type="entry name" value="TGS"/>
</dbReference>
<dbReference type="PANTHER" id="PTHR21262">
    <property type="entry name" value="GUANOSINE-3',5'-BIS DIPHOSPHATE 3'-PYROPHOSPHOHYDROLASE"/>
    <property type="match status" value="1"/>
</dbReference>
<gene>
    <name evidence="9" type="primary">relA</name>
    <name evidence="9" type="ORF">J5V48_06395</name>
</gene>
<evidence type="ECO:0000259" key="8">
    <source>
        <dbReference type="PROSITE" id="PS51880"/>
    </source>
</evidence>
<organism evidence="9 10">
    <name type="scientific">Succinivibrio faecicola</name>
    <dbReference type="NCBI Taxonomy" id="2820300"/>
    <lineage>
        <taxon>Bacteria</taxon>
        <taxon>Pseudomonadati</taxon>
        <taxon>Pseudomonadota</taxon>
        <taxon>Gammaproteobacteria</taxon>
        <taxon>Aeromonadales</taxon>
        <taxon>Succinivibrionaceae</taxon>
        <taxon>Succinivibrio</taxon>
    </lineage>
</organism>
<dbReference type="Pfam" id="PF13291">
    <property type="entry name" value="ACT_4"/>
    <property type="match status" value="1"/>
</dbReference>
<keyword evidence="10" id="KW-1185">Reference proteome</keyword>
<evidence type="ECO:0000313" key="9">
    <source>
        <dbReference type="EMBL" id="MBW7570520.1"/>
    </source>
</evidence>
<comment type="caution">
    <text evidence="9">The sequence shown here is derived from an EMBL/GenBank/DDBJ whole genome shotgun (WGS) entry which is preliminary data.</text>
</comment>
<dbReference type="CDD" id="cd05399">
    <property type="entry name" value="NT_Rel-Spo_like"/>
    <property type="match status" value="1"/>
</dbReference>
<dbReference type="InterPro" id="IPR002912">
    <property type="entry name" value="ACT_dom"/>
</dbReference>
<dbReference type="SMART" id="SM00954">
    <property type="entry name" value="RelA_SpoT"/>
    <property type="match status" value="1"/>
</dbReference>
<comment type="similarity">
    <text evidence="6">Belongs to the relA/spoT family.</text>
</comment>
<dbReference type="InterPro" id="IPR043519">
    <property type="entry name" value="NT_sf"/>
</dbReference>
<dbReference type="NCBIfam" id="TIGR00691">
    <property type="entry name" value="spoT_relA"/>
    <property type="match status" value="1"/>
</dbReference>
<sequence>MVAIRQTHSASFDFIKWVDELDLPNDQKDVINKTNDFVIKHIRDSEVAEDFVSPDDLVARFNHISSEIVVILMSLNMDLASLQVSILYPAYENNFISFEDVSEKFGPKIAKLLLAVKDMEAIRSLQTLSSEKATEDQVDRVRRMILAMVVDIRAVVIKLAERIAVIRMAKNEDEASRNLIAKEVSNIYAPLANRLGIGQLKWELEDLAFKFLHPDKYSEIAHNLNERRIDREQYVNDFIEGLRKNLIADGVSAPEVYGRPKHIYSIYKKMQKKHLKFSELFDIRAVRVVVNTIEECYTALGIIHTKYEHIASEFDDYIANPKPNGYQSIHTVVYGEGRKIVEVQIRTRDMHNLAELGVAAHWKYKEGNGQSSGVEQRINFLRKLFSWRDDMVQSGALEEEFKNQVFENRIYVFTPHGEVMDLPKGATPLDFAYQVHTMIGHRCIGAKVDGRIVPYTYKLNTGEQVEIITSKTPNPSRDWLKSERGFLHTKKAINKVQSYFRKVDFDKNKEAGILLVDKESDRLSLPYSKDQISSLLKEKLSRFNFKTVDDLFAAVGAGDISVNIITSILQEKLNKENSGNISSDELIGSIVNRKPASQLIKKTKQSSGIVVEGVGDLLTHIAKCCQPIPGDKIVGFVTQGRGISVHRADCEKLKKMVELFPERVVDATWGENISMSDRGFTITLRVVGADYPGFLRDVTTVIANEKMNVLGVRSHVDSSKDLSLVDIDLLVVSIPVLDRVISKLNDLPHITSAKRL</sequence>
<dbReference type="Pfam" id="PF04607">
    <property type="entry name" value="RelA_SpoT"/>
    <property type="match status" value="1"/>
</dbReference>
<reference evidence="9 10" key="1">
    <citation type="submission" date="2021-03" db="EMBL/GenBank/DDBJ databases">
        <title>Succinivibrio sp. nov. isolated from feces of cow.</title>
        <authorList>
            <person name="Choi J.-Y."/>
        </authorList>
    </citation>
    <scope>NUCLEOTIDE SEQUENCE [LARGE SCALE GENOMIC DNA]</scope>
    <source>
        <strain evidence="9 10">AGMB01872</strain>
    </source>
</reference>
<dbReference type="InterPro" id="IPR007685">
    <property type="entry name" value="RelA_SpoT"/>
</dbReference>
<dbReference type="RefSeq" id="WP_219937741.1">
    <property type="nucleotide sequence ID" value="NZ_JAGFNY010000020.1"/>
</dbReference>
<dbReference type="CDD" id="cd04876">
    <property type="entry name" value="ACT_RelA-SpoT"/>
    <property type="match status" value="1"/>
</dbReference>
<evidence type="ECO:0000259" key="7">
    <source>
        <dbReference type="PROSITE" id="PS51671"/>
    </source>
</evidence>
<dbReference type="Gene3D" id="3.30.460.10">
    <property type="entry name" value="Beta Polymerase, domain 2"/>
    <property type="match status" value="1"/>
</dbReference>
<dbReference type="InterPro" id="IPR004811">
    <property type="entry name" value="RelA/Spo_fam"/>
</dbReference>
<evidence type="ECO:0000256" key="5">
    <source>
        <dbReference type="ARBA" id="ARBA00033308"/>
    </source>
</evidence>
<feature type="domain" description="TGS" evidence="8">
    <location>
        <begin position="408"/>
        <end position="469"/>
    </location>
</feature>
<dbReference type="Gene3D" id="3.30.70.260">
    <property type="match status" value="1"/>
</dbReference>
<dbReference type="InterPro" id="IPR012676">
    <property type="entry name" value="TGS-like"/>
</dbReference>
<evidence type="ECO:0000256" key="3">
    <source>
        <dbReference type="ARBA" id="ARBA00029754"/>
    </source>
</evidence>
<dbReference type="SUPFAM" id="SSF109604">
    <property type="entry name" value="HD-domain/PDEase-like"/>
    <property type="match status" value="1"/>
</dbReference>
<dbReference type="InterPro" id="IPR045865">
    <property type="entry name" value="ACT-like_dom_sf"/>
</dbReference>
<dbReference type="Gene3D" id="3.10.20.30">
    <property type="match status" value="1"/>
</dbReference>
<dbReference type="SUPFAM" id="SSF81271">
    <property type="entry name" value="TGS-like"/>
    <property type="match status" value="1"/>
</dbReference>
<dbReference type="Gene3D" id="1.10.3210.10">
    <property type="entry name" value="Hypothetical protein af1432"/>
    <property type="match status" value="1"/>
</dbReference>
<comment type="pathway">
    <text evidence="2">Purine metabolism.</text>
</comment>
<protein>
    <recommendedName>
        <fullName evidence="1">GTP pyrophosphokinase</fullName>
    </recommendedName>
    <alternativeName>
        <fullName evidence="4">(p)ppGpp synthase</fullName>
    </alternativeName>
    <alternativeName>
        <fullName evidence="3">ATP:GTP 3'-pyrophosphotransferase</fullName>
    </alternativeName>
    <alternativeName>
        <fullName evidence="5">ppGpp synthase I</fullName>
    </alternativeName>
</protein>
<keyword evidence="9" id="KW-0808">Transferase</keyword>
<dbReference type="Pfam" id="PF13328">
    <property type="entry name" value="HD_4"/>
    <property type="match status" value="1"/>
</dbReference>
<evidence type="ECO:0000313" key="10">
    <source>
        <dbReference type="Proteomes" id="UP000731465"/>
    </source>
</evidence>
<dbReference type="Pfam" id="PF19296">
    <property type="entry name" value="RelA_AH_RIS"/>
    <property type="match status" value="1"/>
</dbReference>
<evidence type="ECO:0000256" key="4">
    <source>
        <dbReference type="ARBA" id="ARBA00032407"/>
    </source>
</evidence>
<feature type="domain" description="ACT" evidence="7">
    <location>
        <begin position="683"/>
        <end position="756"/>
    </location>
</feature>
<dbReference type="Proteomes" id="UP000731465">
    <property type="component" value="Unassembled WGS sequence"/>
</dbReference>
<proteinExistence type="inferred from homology"/>
<dbReference type="PANTHER" id="PTHR21262:SF31">
    <property type="entry name" value="GTP PYROPHOSPHOKINASE"/>
    <property type="match status" value="1"/>
</dbReference>
<dbReference type="GO" id="GO:0008728">
    <property type="term" value="F:GTP diphosphokinase activity"/>
    <property type="evidence" value="ECO:0007669"/>
    <property type="project" value="UniProtKB-EC"/>
</dbReference>
<dbReference type="InterPro" id="IPR012675">
    <property type="entry name" value="Beta-grasp_dom_sf"/>
</dbReference>
<comment type="function">
    <text evidence="6">In eubacteria ppGpp (guanosine 3'-diphosphate 5'-diphosphate) is a mediator of the stringent response that coordinates a variety of cellular activities in response to changes in nutritional abundance.</text>
</comment>
<dbReference type="PROSITE" id="PS51671">
    <property type="entry name" value="ACT"/>
    <property type="match status" value="1"/>
</dbReference>
<name>A0ABS7DGU9_9GAMM</name>
<dbReference type="EMBL" id="JAGFNY010000020">
    <property type="protein sequence ID" value="MBW7570520.1"/>
    <property type="molecule type" value="Genomic_DNA"/>
</dbReference>
<dbReference type="Pfam" id="PF02824">
    <property type="entry name" value="TGS"/>
    <property type="match status" value="1"/>
</dbReference>